<dbReference type="AlphaFoldDB" id="A0A5P8P2N9"/>
<evidence type="ECO:0000313" key="3">
    <source>
        <dbReference type="EMBL" id="QFR49982.1"/>
    </source>
</evidence>
<dbReference type="RefSeq" id="WP_152307930.1">
    <property type="nucleotide sequence ID" value="NZ_CP043617.1"/>
</dbReference>
<evidence type="ECO:0000256" key="2">
    <source>
        <dbReference type="SAM" id="SignalP"/>
    </source>
</evidence>
<dbReference type="Gene3D" id="1.20.120.1490">
    <property type="match status" value="1"/>
</dbReference>
<dbReference type="KEGG" id="sulg:FJR48_09700"/>
<feature type="chain" id="PRO_5025045505" description="Periplasmic heavy metal sensor" evidence="2">
    <location>
        <begin position="21"/>
        <end position="142"/>
    </location>
</feature>
<dbReference type="Proteomes" id="UP000326944">
    <property type="component" value="Chromosome"/>
</dbReference>
<accession>A0A5P8P2N9</accession>
<feature type="signal peptide" evidence="2">
    <location>
        <begin position="1"/>
        <end position="20"/>
    </location>
</feature>
<name>A0A5P8P2N9_9BACT</name>
<feature type="coiled-coil region" evidence="1">
    <location>
        <begin position="92"/>
        <end position="122"/>
    </location>
</feature>
<evidence type="ECO:0000256" key="1">
    <source>
        <dbReference type="SAM" id="Coils"/>
    </source>
</evidence>
<protein>
    <recommendedName>
        <fullName evidence="5">Periplasmic heavy metal sensor</fullName>
    </recommendedName>
</protein>
<reference evidence="3 4" key="1">
    <citation type="submission" date="2019-09" db="EMBL/GenBank/DDBJ databases">
        <title>Sulfurimonas gotlandica sp. nov., a chemoautotrophic and psychrotolerant epsilonproteobacterium isolated from a pelagic redoxcline, and an emended description of the genus Sulfurimonas.</title>
        <authorList>
            <person name="Wang S."/>
            <person name="Jiang L."/>
            <person name="Shao S."/>
        </authorList>
    </citation>
    <scope>NUCLEOTIDE SEQUENCE [LARGE SCALE GENOMIC DNA]</scope>
    <source>
        <strain evidence="3 4">GYSZ_1</strain>
    </source>
</reference>
<keyword evidence="1" id="KW-0175">Coiled coil</keyword>
<keyword evidence="4" id="KW-1185">Reference proteome</keyword>
<evidence type="ECO:0008006" key="5">
    <source>
        <dbReference type="Google" id="ProtNLM"/>
    </source>
</evidence>
<organism evidence="3 4">
    <name type="scientific">Sulfurimonas lithotrophica</name>
    <dbReference type="NCBI Taxonomy" id="2590022"/>
    <lineage>
        <taxon>Bacteria</taxon>
        <taxon>Pseudomonadati</taxon>
        <taxon>Campylobacterota</taxon>
        <taxon>Epsilonproteobacteria</taxon>
        <taxon>Campylobacterales</taxon>
        <taxon>Sulfurimonadaceae</taxon>
        <taxon>Sulfurimonas</taxon>
    </lineage>
</organism>
<dbReference type="EMBL" id="CP043617">
    <property type="protein sequence ID" value="QFR49982.1"/>
    <property type="molecule type" value="Genomic_DNA"/>
</dbReference>
<evidence type="ECO:0000313" key="4">
    <source>
        <dbReference type="Proteomes" id="UP000326944"/>
    </source>
</evidence>
<sequence>MKKALLTLVALALLSVSAYAEGGKHKAGTVALPHLMKILLSNSEELKITPEQQKKFDKMVSTVPSKLHPMMDEAATLEKKIKKAVMKDKQSLKDVSDDINKLEKLKREIAQTQINAINKIQNILTDSQYKSLLVKMKKNKAC</sequence>
<gene>
    <name evidence="3" type="ORF">FJR48_09700</name>
</gene>
<keyword evidence="2" id="KW-0732">Signal</keyword>
<proteinExistence type="predicted"/>